<sequence length="431" mass="49329">MSDLSEDSPRHPDGETPDLNANTRNLSCKDCGANLTYAPGTTFLKCQYCGAENEIVAEEEVAIEEYDFHQALEHTAEKTDMQTLQTVQCGGCGARTTLKPNIVSDECAFCGTPLVTSSPETVEVFQPKSLLPFHIDQKEAGKLFKDWVSSLWFAPNDLKKRAELTEKLKGMYIPYWTFDSETDSRYRGMRGDYYYTTESYTDSDGNHQTRQVRHTRWTNVSGHIDHFFDDTLVLASHSLPQNYVDKLEPWDLEKLAGYDERYLSGFQTETYQVDLKSGFEIAKDKIETQIRTMVSNDIGGDEQRIESLQTNHNDITFKHILLPLWISAYRYQDKVYRFMINARTGEVQGERPYSVIKIALAVIAVLAIIGLLFFFTNGKKRADLFDGTDFGNLASNFDSYNHLFQNTFQSIYLKVDLISQFAMNIDFLNWI</sequence>
<name>I4ALI5_BERLS</name>
<accession>I4ALI5</accession>
<dbReference type="AlphaFoldDB" id="I4ALI5"/>
<keyword evidence="1" id="KW-1133">Transmembrane helix</keyword>
<dbReference type="HOGENOM" id="CLU_039030_1_0_10"/>
<evidence type="ECO:0000256" key="1">
    <source>
        <dbReference type="SAM" id="Phobius"/>
    </source>
</evidence>
<dbReference type="KEGG" id="fli:Fleli_2454"/>
<dbReference type="RefSeq" id="WP_014798257.1">
    <property type="nucleotide sequence ID" value="NC_018018.1"/>
</dbReference>
<dbReference type="PANTHER" id="PTHR37826">
    <property type="entry name" value="FLOTILLIN BAND_7_5 DOMAIN PROTEIN"/>
    <property type="match status" value="1"/>
</dbReference>
<keyword evidence="1" id="KW-0472">Membrane</keyword>
<keyword evidence="1" id="KW-0812">Transmembrane</keyword>
<keyword evidence="3" id="KW-1185">Reference proteome</keyword>
<dbReference type="STRING" id="880071.Fleli_2454"/>
<dbReference type="eggNOG" id="COG1996">
    <property type="taxonomic scope" value="Bacteria"/>
</dbReference>
<evidence type="ECO:0000313" key="3">
    <source>
        <dbReference type="Proteomes" id="UP000006054"/>
    </source>
</evidence>
<dbReference type="PANTHER" id="PTHR37826:SF3">
    <property type="entry name" value="J DOMAIN-CONTAINING PROTEIN"/>
    <property type="match status" value="1"/>
</dbReference>
<feature type="transmembrane region" description="Helical" evidence="1">
    <location>
        <begin position="355"/>
        <end position="375"/>
    </location>
</feature>
<gene>
    <name evidence="2" type="ordered locus">Fleli_2454</name>
</gene>
<protein>
    <submittedName>
        <fullName evidence="2">Uncharacterized protein</fullName>
    </submittedName>
</protein>
<organism evidence="2 3">
    <name type="scientific">Bernardetia litoralis (strain ATCC 23117 / DSM 6794 / NBRC 15988 / NCIMB 1366 / Fx l1 / Sio-4)</name>
    <name type="common">Flexibacter litoralis</name>
    <dbReference type="NCBI Taxonomy" id="880071"/>
    <lineage>
        <taxon>Bacteria</taxon>
        <taxon>Pseudomonadati</taxon>
        <taxon>Bacteroidota</taxon>
        <taxon>Cytophagia</taxon>
        <taxon>Cytophagales</taxon>
        <taxon>Bernardetiaceae</taxon>
        <taxon>Bernardetia</taxon>
    </lineage>
</organism>
<evidence type="ECO:0000313" key="2">
    <source>
        <dbReference type="EMBL" id="AFM04820.1"/>
    </source>
</evidence>
<reference evidence="3" key="1">
    <citation type="submission" date="2012-06" db="EMBL/GenBank/DDBJ databases">
        <title>The complete genome of Flexibacter litoralis DSM 6794.</title>
        <authorList>
            <person name="Lucas S."/>
            <person name="Copeland A."/>
            <person name="Lapidus A."/>
            <person name="Glavina del Rio T."/>
            <person name="Dalin E."/>
            <person name="Tice H."/>
            <person name="Bruce D."/>
            <person name="Goodwin L."/>
            <person name="Pitluck S."/>
            <person name="Peters L."/>
            <person name="Ovchinnikova G."/>
            <person name="Lu M."/>
            <person name="Kyrpides N."/>
            <person name="Mavromatis K."/>
            <person name="Ivanova N."/>
            <person name="Brettin T."/>
            <person name="Detter J.C."/>
            <person name="Han C."/>
            <person name="Larimer F."/>
            <person name="Land M."/>
            <person name="Hauser L."/>
            <person name="Markowitz V."/>
            <person name="Cheng J.-F."/>
            <person name="Hugenholtz P."/>
            <person name="Woyke T."/>
            <person name="Wu D."/>
            <person name="Spring S."/>
            <person name="Lang E."/>
            <person name="Kopitz M."/>
            <person name="Brambilla E."/>
            <person name="Klenk H.-P."/>
            <person name="Eisen J.A."/>
        </authorList>
    </citation>
    <scope>NUCLEOTIDE SEQUENCE [LARGE SCALE GENOMIC DNA]</scope>
    <source>
        <strain evidence="3">ATCC 23117 / DSM 6794 / NBRC 15988 / NCIMB 1366 / Sio-4</strain>
    </source>
</reference>
<dbReference type="Proteomes" id="UP000006054">
    <property type="component" value="Chromosome"/>
</dbReference>
<dbReference type="PATRIC" id="fig|880071.3.peg.2441"/>
<proteinExistence type="predicted"/>
<dbReference type="EMBL" id="CP003345">
    <property type="protein sequence ID" value="AFM04820.1"/>
    <property type="molecule type" value="Genomic_DNA"/>
</dbReference>